<feature type="domain" description="Rhodanese" evidence="1">
    <location>
        <begin position="19"/>
        <end position="111"/>
    </location>
</feature>
<reference evidence="2 3" key="1">
    <citation type="submission" date="2017-01" db="EMBL/GenBank/DDBJ databases">
        <title>Genome sequence of Rhodoferax antarcticus ANT.BR, a psychrophilic purple nonsulfur bacterium from an Antarctic microbial mat.</title>
        <authorList>
            <person name="Baker J."/>
            <person name="Riester C."/>
            <person name="Skinner B."/>
            <person name="Newell A."/>
            <person name="Swingley W."/>
            <person name="Madigan M."/>
            <person name="Jung D."/>
            <person name="Asao M."/>
            <person name="Chen M."/>
            <person name="Loughlin P."/>
            <person name="Pan H."/>
            <person name="Lin S."/>
            <person name="Li N."/>
            <person name="Shaw J."/>
            <person name="Prado M."/>
            <person name="Sherman C."/>
            <person name="Li X."/>
            <person name="Tang J."/>
            <person name="Blankenship R."/>
            <person name="Zhao T."/>
            <person name="Touchman J."/>
            <person name="Sattley M."/>
        </authorList>
    </citation>
    <scope>NUCLEOTIDE SEQUENCE [LARGE SCALE GENOMIC DNA]</scope>
    <source>
        <strain evidence="2 3">ANT.BR</strain>
    </source>
</reference>
<dbReference type="GO" id="GO:0004792">
    <property type="term" value="F:thiosulfate-cyanide sulfurtransferase activity"/>
    <property type="evidence" value="ECO:0007669"/>
    <property type="project" value="UniProtKB-EC"/>
</dbReference>
<dbReference type="EC" id="2.8.1.1" evidence="2"/>
<dbReference type="STRING" id="81479.RA876_12165"/>
<dbReference type="SMART" id="SM00450">
    <property type="entry name" value="RHOD"/>
    <property type="match status" value="1"/>
</dbReference>
<dbReference type="InterPro" id="IPR001763">
    <property type="entry name" value="Rhodanese-like_dom"/>
</dbReference>
<dbReference type="Gene3D" id="3.40.250.10">
    <property type="entry name" value="Rhodanese-like domain"/>
    <property type="match status" value="1"/>
</dbReference>
<dbReference type="SUPFAM" id="SSF52821">
    <property type="entry name" value="Rhodanese/Cell cycle control phosphatase"/>
    <property type="match status" value="1"/>
</dbReference>
<dbReference type="AlphaFoldDB" id="A0A1Q8YA03"/>
<dbReference type="EMBL" id="MSYM01000018">
    <property type="protein sequence ID" value="OLP04842.1"/>
    <property type="molecule type" value="Genomic_DNA"/>
</dbReference>
<keyword evidence="2" id="KW-0808">Transferase</keyword>
<keyword evidence="3" id="KW-1185">Reference proteome</keyword>
<sequence>MIAQIRPSQLAAWLESVKEFGSPAVLDVREPCELQMASIKAEGFELITIPMGVIPARLHELNPSQPLACLCHHGARSMQVAYFLKARGFNHLANIAGGINAWSAEVDPTVPRY</sequence>
<comment type="caution">
    <text evidence="2">The sequence shown here is derived from an EMBL/GenBank/DDBJ whole genome shotgun (WGS) entry which is preliminary data.</text>
</comment>
<dbReference type="InterPro" id="IPR052204">
    <property type="entry name" value="PpiC/parvulin_rotamase"/>
</dbReference>
<dbReference type="PANTHER" id="PTHR43629">
    <property type="entry name" value="PEPTIDYL-PROLYL CIS-TRANS ISOMERASE"/>
    <property type="match status" value="1"/>
</dbReference>
<dbReference type="PANTHER" id="PTHR43629:SF2">
    <property type="entry name" value="RHODANESE-LIKE_PPIC DOMAIN-CONTAINING PROTEIN 12, CHLOROPLASTIC"/>
    <property type="match status" value="1"/>
</dbReference>
<evidence type="ECO:0000313" key="3">
    <source>
        <dbReference type="Proteomes" id="UP000185911"/>
    </source>
</evidence>
<protein>
    <submittedName>
        <fullName evidence="2">Thiosulfate sulfurtransferase</fullName>
        <ecNumber evidence="2">2.8.1.1</ecNumber>
    </submittedName>
</protein>
<dbReference type="InterPro" id="IPR036873">
    <property type="entry name" value="Rhodanese-like_dom_sf"/>
</dbReference>
<evidence type="ECO:0000259" key="1">
    <source>
        <dbReference type="PROSITE" id="PS50206"/>
    </source>
</evidence>
<proteinExistence type="predicted"/>
<dbReference type="Pfam" id="PF00581">
    <property type="entry name" value="Rhodanese"/>
    <property type="match status" value="1"/>
</dbReference>
<dbReference type="Proteomes" id="UP000185911">
    <property type="component" value="Unassembled WGS sequence"/>
</dbReference>
<gene>
    <name evidence="2" type="primary">sseA</name>
    <name evidence="2" type="ORF">BLL52_3658</name>
</gene>
<dbReference type="PROSITE" id="PS50206">
    <property type="entry name" value="RHODANESE_3"/>
    <property type="match status" value="1"/>
</dbReference>
<dbReference type="RefSeq" id="WP_075587777.1">
    <property type="nucleotide sequence ID" value="NZ_MSYM01000018.1"/>
</dbReference>
<accession>A0A1Q8YA03</accession>
<organism evidence="2 3">
    <name type="scientific">Rhodoferax antarcticus ANT.BR</name>
    <dbReference type="NCBI Taxonomy" id="1111071"/>
    <lineage>
        <taxon>Bacteria</taxon>
        <taxon>Pseudomonadati</taxon>
        <taxon>Pseudomonadota</taxon>
        <taxon>Betaproteobacteria</taxon>
        <taxon>Burkholderiales</taxon>
        <taxon>Comamonadaceae</taxon>
        <taxon>Rhodoferax</taxon>
    </lineage>
</organism>
<name>A0A1Q8YA03_9BURK</name>
<evidence type="ECO:0000313" key="2">
    <source>
        <dbReference type="EMBL" id="OLP04842.1"/>
    </source>
</evidence>